<dbReference type="Proteomes" id="UP000007014">
    <property type="component" value="Chromosome 20"/>
</dbReference>
<dbReference type="GO" id="GO:0007029">
    <property type="term" value="P:endoplasmic reticulum organization"/>
    <property type="evidence" value="ECO:0007669"/>
    <property type="project" value="EnsemblPlants"/>
</dbReference>
<keyword evidence="13" id="KW-1185">Reference proteome</keyword>
<evidence type="ECO:0000256" key="3">
    <source>
        <dbReference type="ARBA" id="ARBA00022448"/>
    </source>
</evidence>
<comment type="subcellular location">
    <subcellularLocation>
        <location evidence="7">Cytoplasm</location>
    </subcellularLocation>
    <subcellularLocation>
        <location evidence="7">Nucleus</location>
    </subcellularLocation>
</comment>
<dbReference type="eggNOG" id="KOG2613">
    <property type="taxonomic scope" value="Eukaryota"/>
</dbReference>
<sequence>MGTTSVQDQSTVTILCCLCGAPITANPSNMCVHCLRSQVDLTQGFPKQCALVYCKFCGRYLVPPKTWVRADLESKELMTICLKRLKRLVKLHLVDAAFVWTEPHSRRIRLRLTVQDEVLNRTILEQSFIVEFVVELQQCADCKREAAKIEAWEAVVQLRQRVDHKRTLFYLEQLILKHNAHEDVLGIRQQKDGLDFYFVHRSHALKFLSFLHNVACVRQRQSNHLVSHDPSNNVYRYKYTFSAEIPPICREDLVYLPPRVATQLGGLSSLLLVHRITNQIRLLDPLTGFEHHIDGATYWRLGLTALMNARRLTAFVVLDVEPVERDPAATSCGHLDQRFRLADATVARAADLGVNDQQFLVRTHLGNILKAGDLVLGYDLVSANLNESDLFESLQSDSLKATLPEIVLVKRGYPQRDRTKQRIWTLRELPKDDGDVGEHRHALREGARVTGRQRDQRDVALERDREEFMQELEQDPELRATVNLYKDPTKFVEDGLGRLGIRYPGDRKWTASERAQGQSRRNVQNANRFDGQRGMNAYAVLEADTDADQSDDYPSVSLDELLDGLDISDDADQGQDAVTS</sequence>
<feature type="region of interest" description="Disordered" evidence="8">
    <location>
        <begin position="510"/>
        <end position="530"/>
    </location>
</feature>
<evidence type="ECO:0000259" key="11">
    <source>
        <dbReference type="Pfam" id="PF21193"/>
    </source>
</evidence>
<dbReference type="GO" id="GO:0010494">
    <property type="term" value="C:cytoplasmic stress granule"/>
    <property type="evidence" value="ECO:0007669"/>
    <property type="project" value="EnsemblPlants"/>
</dbReference>
<dbReference type="Pfam" id="PF21193">
    <property type="entry name" value="NMD_SH3"/>
    <property type="match status" value="1"/>
</dbReference>
<dbReference type="OMA" id="VILVRKH"/>
<keyword evidence="6 7" id="KW-0539">Nucleus</keyword>
<dbReference type="HOGENOM" id="CLU_027444_2_0_1"/>
<evidence type="ECO:0000256" key="5">
    <source>
        <dbReference type="ARBA" id="ARBA00022927"/>
    </source>
</evidence>
<dbReference type="Gramene" id="CMT194CT">
    <property type="protein sequence ID" value="CMT194CT"/>
    <property type="gene ID" value="CMT194C"/>
</dbReference>
<feature type="domain" description="60S ribosomal export protein NMD3 SH3" evidence="11">
    <location>
        <begin position="248"/>
        <end position="287"/>
    </location>
</feature>
<gene>
    <name evidence="12" type="ORF">CYME_CMT194C</name>
</gene>
<evidence type="ECO:0000259" key="10">
    <source>
        <dbReference type="Pfam" id="PF21192"/>
    </source>
</evidence>
<keyword evidence="5 7" id="KW-0653">Protein transport</keyword>
<dbReference type="PANTHER" id="PTHR12746">
    <property type="entry name" value="NONSENSE-MEDIATED MRNA DECAY PROTEIN 3"/>
    <property type="match status" value="1"/>
</dbReference>
<evidence type="ECO:0000256" key="6">
    <source>
        <dbReference type="ARBA" id="ARBA00023242"/>
    </source>
</evidence>
<dbReference type="GO" id="GO:0043023">
    <property type="term" value="F:ribosomal large subunit binding"/>
    <property type="evidence" value="ECO:0007669"/>
    <property type="project" value="InterPro"/>
</dbReference>
<feature type="domain" description="Nmd3 N-terminal" evidence="9">
    <location>
        <begin position="16"/>
        <end position="245"/>
    </location>
</feature>
<dbReference type="InterPro" id="IPR048899">
    <property type="entry name" value="NMD_SH3"/>
</dbReference>
<feature type="compositionally biased region" description="Polar residues" evidence="8">
    <location>
        <begin position="513"/>
        <end position="527"/>
    </location>
</feature>
<dbReference type="Pfam" id="PF04981">
    <property type="entry name" value="NMD3"/>
    <property type="match status" value="1"/>
</dbReference>
<reference evidence="12 13" key="2">
    <citation type="journal article" date="2007" name="BMC Biol.">
        <title>A 100%-complete sequence reveals unusually simple genomic features in the hot-spring red alga Cyanidioschyzon merolae.</title>
        <authorList>
            <person name="Nozaki H."/>
            <person name="Takano H."/>
            <person name="Misumi O."/>
            <person name="Terasawa K."/>
            <person name="Matsuzaki M."/>
            <person name="Maruyama S."/>
            <person name="Nishida K."/>
            <person name="Yagisawa F."/>
            <person name="Yoshida Y."/>
            <person name="Fujiwara T."/>
            <person name="Takio S."/>
            <person name="Tamura K."/>
            <person name="Chung S.J."/>
            <person name="Nakamura S."/>
            <person name="Kuroiwa H."/>
            <person name="Tanaka K."/>
            <person name="Sato N."/>
            <person name="Kuroiwa T."/>
        </authorList>
    </citation>
    <scope>NUCLEOTIDE SEQUENCE [LARGE SCALE GENOMIC DNA]</scope>
    <source>
        <strain evidence="12 13">10D</strain>
    </source>
</reference>
<evidence type="ECO:0000256" key="7">
    <source>
        <dbReference type="RuleBase" id="RU364108"/>
    </source>
</evidence>
<evidence type="ECO:0000256" key="2">
    <source>
        <dbReference type="ARBA" id="ARBA00017035"/>
    </source>
</evidence>
<accession>M1VCF6</accession>
<evidence type="ECO:0000256" key="8">
    <source>
        <dbReference type="SAM" id="MobiDB-lite"/>
    </source>
</evidence>
<dbReference type="KEGG" id="cme:CYME_CMT194C"/>
<feature type="domain" description="60S ribosomal export protein NMD3 OB-fold" evidence="10">
    <location>
        <begin position="312"/>
        <end position="411"/>
    </location>
</feature>
<dbReference type="GO" id="GO:0000055">
    <property type="term" value="P:ribosomal large subunit export from nucleus"/>
    <property type="evidence" value="ECO:0007669"/>
    <property type="project" value="TreeGrafter"/>
</dbReference>
<protein>
    <recommendedName>
        <fullName evidence="2 7">60S ribosomal export protein NMD3</fullName>
    </recommendedName>
</protein>
<evidence type="ECO:0000256" key="1">
    <source>
        <dbReference type="ARBA" id="ARBA00009794"/>
    </source>
</evidence>
<dbReference type="RefSeq" id="XP_005539220.1">
    <property type="nucleotide sequence ID" value="XM_005539163.1"/>
</dbReference>
<evidence type="ECO:0000259" key="9">
    <source>
        <dbReference type="Pfam" id="PF04981"/>
    </source>
</evidence>
<dbReference type="GeneID" id="16997740"/>
<dbReference type="InterPro" id="IPR007064">
    <property type="entry name" value="Nmd3_N"/>
</dbReference>
<evidence type="ECO:0000313" key="13">
    <source>
        <dbReference type="Proteomes" id="UP000007014"/>
    </source>
</evidence>
<dbReference type="EMBL" id="AP006502">
    <property type="protein sequence ID" value="BAM83184.1"/>
    <property type="molecule type" value="Genomic_DNA"/>
</dbReference>
<keyword evidence="4 7" id="KW-0963">Cytoplasm</keyword>
<keyword evidence="3 7" id="KW-0813">Transport</keyword>
<dbReference type="PANTHER" id="PTHR12746:SF2">
    <property type="entry name" value="60S RIBOSOMAL EXPORT PROTEIN NMD3"/>
    <property type="match status" value="1"/>
</dbReference>
<name>M1VCF6_CYAM1</name>
<dbReference type="GO" id="GO:0006611">
    <property type="term" value="P:protein export from nucleus"/>
    <property type="evidence" value="ECO:0007669"/>
    <property type="project" value="EnsemblPlants"/>
</dbReference>
<dbReference type="STRING" id="280699.M1VCF6"/>
<organism evidence="12 13">
    <name type="scientific">Cyanidioschyzon merolae (strain NIES-3377 / 10D)</name>
    <name type="common">Unicellular red alga</name>
    <dbReference type="NCBI Taxonomy" id="280699"/>
    <lineage>
        <taxon>Eukaryota</taxon>
        <taxon>Rhodophyta</taxon>
        <taxon>Bangiophyceae</taxon>
        <taxon>Cyanidiales</taxon>
        <taxon>Cyanidiaceae</taxon>
        <taxon>Cyanidioschyzon</taxon>
    </lineage>
</organism>
<dbReference type="Pfam" id="PF21192">
    <property type="entry name" value="OB_NMD3"/>
    <property type="match status" value="1"/>
</dbReference>
<comment type="similarity">
    <text evidence="1 7">Belongs to the NMD3 family.</text>
</comment>
<proteinExistence type="inferred from homology"/>
<dbReference type="AlphaFoldDB" id="M1VCF6"/>
<comment type="function">
    <text evidence="7">Acts as an adapter for the XPO1/CRM1-mediated export of the 60S ribosomal subunit.</text>
</comment>
<dbReference type="GO" id="GO:0003729">
    <property type="term" value="F:mRNA binding"/>
    <property type="evidence" value="ECO:0007669"/>
    <property type="project" value="EnsemblPlants"/>
</dbReference>
<dbReference type="OrthoDB" id="203821at2759"/>
<dbReference type="InterPro" id="IPR039768">
    <property type="entry name" value="Nmd3"/>
</dbReference>
<reference evidence="12 13" key="1">
    <citation type="journal article" date="2004" name="Nature">
        <title>Genome sequence of the ultrasmall unicellular red alga Cyanidioschyzon merolae 10D.</title>
        <authorList>
            <person name="Matsuzaki M."/>
            <person name="Misumi O."/>
            <person name="Shin-i T."/>
            <person name="Maruyama S."/>
            <person name="Takahara M."/>
            <person name="Miyagishima S."/>
            <person name="Mori T."/>
            <person name="Nishida K."/>
            <person name="Yagisawa F."/>
            <person name="Nishida K."/>
            <person name="Yoshida Y."/>
            <person name="Nishimura Y."/>
            <person name="Nakao S."/>
            <person name="Kobayashi T."/>
            <person name="Momoyama Y."/>
            <person name="Higashiyama T."/>
            <person name="Minoda A."/>
            <person name="Sano M."/>
            <person name="Nomoto H."/>
            <person name="Oishi K."/>
            <person name="Hayashi H."/>
            <person name="Ohta F."/>
            <person name="Nishizaka S."/>
            <person name="Haga S."/>
            <person name="Miura S."/>
            <person name="Morishita T."/>
            <person name="Kabeya Y."/>
            <person name="Terasawa K."/>
            <person name="Suzuki Y."/>
            <person name="Ishii Y."/>
            <person name="Asakawa S."/>
            <person name="Takano H."/>
            <person name="Ohta N."/>
            <person name="Kuroiwa H."/>
            <person name="Tanaka K."/>
            <person name="Shimizu N."/>
            <person name="Sugano S."/>
            <person name="Sato N."/>
            <person name="Nozaki H."/>
            <person name="Ogasawara N."/>
            <person name="Kohara Y."/>
            <person name="Kuroiwa T."/>
        </authorList>
    </citation>
    <scope>NUCLEOTIDE SEQUENCE [LARGE SCALE GENOMIC DNA]</scope>
    <source>
        <strain evidence="12 13">10D</strain>
    </source>
</reference>
<evidence type="ECO:0000313" key="12">
    <source>
        <dbReference type="EMBL" id="BAM83184.1"/>
    </source>
</evidence>
<dbReference type="InterPro" id="IPR048898">
    <property type="entry name" value="OB_NMD3"/>
</dbReference>
<dbReference type="GO" id="GO:0005634">
    <property type="term" value="C:nucleus"/>
    <property type="evidence" value="ECO:0007669"/>
    <property type="project" value="UniProtKB-SubCell"/>
</dbReference>
<evidence type="ECO:0000256" key="4">
    <source>
        <dbReference type="ARBA" id="ARBA00022490"/>
    </source>
</evidence>